<dbReference type="GO" id="GO:0016020">
    <property type="term" value="C:membrane"/>
    <property type="evidence" value="ECO:0000318"/>
    <property type="project" value="GO_Central"/>
</dbReference>
<feature type="transmembrane region" description="Helical" evidence="1">
    <location>
        <begin position="77"/>
        <end position="101"/>
    </location>
</feature>
<feature type="transmembrane region" description="Helical" evidence="1">
    <location>
        <begin position="223"/>
        <end position="242"/>
    </location>
</feature>
<reference evidence="2" key="1">
    <citation type="submission" date="2021-03" db="EMBL/GenBank/DDBJ databases">
        <authorList>
            <consortium name="Genoscope - CEA"/>
            <person name="William W."/>
        </authorList>
    </citation>
    <scope>NUCLEOTIDE SEQUENCE</scope>
    <source>
        <strain evidence="2">Doubled-haploid Pahang</strain>
    </source>
</reference>
<dbReference type="EnsemblPlants" id="Ma11_t14700.1">
    <property type="protein sequence ID" value="Ma11_p14700.1"/>
    <property type="gene ID" value="Ma11_g14700"/>
</dbReference>
<name>A0A804L7X2_MUSAM</name>
<feature type="transmembrane region" description="Helical" evidence="1">
    <location>
        <begin position="249"/>
        <end position="269"/>
    </location>
</feature>
<sequence length="330" mass="38095">MEFLRFGAEVAAGEEAATGYWMRWQTLVCALIVVAPAVAAVVVAARAPAPARPLRAVDLWAPCWAGMHPAWLLAYRGFVFLAMAWLLFQMILFRGFSAFYFYTQWTFALVIVYFAIATIISAHGCWLYSKRSIMPDQEVNRFLNGGFEQNSPMTLPLRTNKNMNVIRLQSYHEQEADEKKAGFWGHAMQLVYQTSAGAVVLTDIVFWVLLVPYLSSINFRLNAIMGCMHSLNAVFLLLDTFLNNLPFPLFRMAYFAFWSCVYVTFQWILHARGFTWWPYPFLDLATHWAPLWYFLMALAHIPCYGLYWLIVRAKNSFCPKFLPNAFIRIY</sequence>
<organism evidence="3 4">
    <name type="scientific">Musa acuminata subsp. malaccensis</name>
    <name type="common">Wild banana</name>
    <name type="synonym">Musa malaccensis</name>
    <dbReference type="NCBI Taxonomy" id="214687"/>
    <lineage>
        <taxon>Eukaryota</taxon>
        <taxon>Viridiplantae</taxon>
        <taxon>Streptophyta</taxon>
        <taxon>Embryophyta</taxon>
        <taxon>Tracheophyta</taxon>
        <taxon>Spermatophyta</taxon>
        <taxon>Magnoliopsida</taxon>
        <taxon>Liliopsida</taxon>
        <taxon>Zingiberales</taxon>
        <taxon>Musaceae</taxon>
        <taxon>Musa</taxon>
    </lineage>
</organism>
<dbReference type="OMA" id="FTWFGIT"/>
<keyword evidence="1" id="KW-1133">Transmembrane helix</keyword>
<dbReference type="InParanoid" id="A0A804L7X2"/>
<keyword evidence="4" id="KW-1185">Reference proteome</keyword>
<evidence type="ECO:0000256" key="1">
    <source>
        <dbReference type="SAM" id="Phobius"/>
    </source>
</evidence>
<dbReference type="Proteomes" id="UP000012960">
    <property type="component" value="Unplaced"/>
</dbReference>
<gene>
    <name evidence="2" type="ORF">GSMUA_10260.1</name>
</gene>
<feature type="transmembrane region" description="Helical" evidence="1">
    <location>
        <begin position="107"/>
        <end position="128"/>
    </location>
</feature>
<reference evidence="3" key="2">
    <citation type="submission" date="2021-05" db="UniProtKB">
        <authorList>
            <consortium name="EnsemblPlants"/>
        </authorList>
    </citation>
    <scope>IDENTIFICATION</scope>
    <source>
        <strain evidence="3">subsp. malaccensis</strain>
    </source>
</reference>
<proteinExistence type="predicted"/>
<dbReference type="AlphaFoldDB" id="A0A804L7X2"/>
<dbReference type="OrthoDB" id="419711at2759"/>
<dbReference type="PANTHER" id="PTHR12242:SF6">
    <property type="entry name" value="PROTEIN ROLLING PROTEIN"/>
    <property type="match status" value="1"/>
</dbReference>
<evidence type="ECO:0000313" key="4">
    <source>
        <dbReference type="Proteomes" id="UP000012960"/>
    </source>
</evidence>
<accession>A0A804L7X2</accession>
<keyword evidence="1" id="KW-0812">Transmembrane</keyword>
<evidence type="ECO:0000313" key="3">
    <source>
        <dbReference type="EnsemblPlants" id="Ma11_p14700.1"/>
    </source>
</evidence>
<feature type="transmembrane region" description="Helical" evidence="1">
    <location>
        <begin position="24"/>
        <end position="45"/>
    </location>
</feature>
<feature type="transmembrane region" description="Helical" evidence="1">
    <location>
        <begin position="289"/>
        <end position="310"/>
    </location>
</feature>
<dbReference type="Gramene" id="Ma11_t14700.1">
    <property type="protein sequence ID" value="Ma11_p14700.1"/>
    <property type="gene ID" value="Ma11_g14700"/>
</dbReference>
<dbReference type="PANTHER" id="PTHR12242">
    <property type="entry name" value="OS02G0130600 PROTEIN-RELATED"/>
    <property type="match status" value="1"/>
</dbReference>
<dbReference type="EMBL" id="HG996475">
    <property type="protein sequence ID" value="CAG1864602.1"/>
    <property type="molecule type" value="Genomic_DNA"/>
</dbReference>
<feature type="transmembrane region" description="Helical" evidence="1">
    <location>
        <begin position="190"/>
        <end position="211"/>
    </location>
</feature>
<protein>
    <submittedName>
        <fullName evidence="2">(wild Malaysian banana) hypothetical protein</fullName>
    </submittedName>
</protein>
<keyword evidence="1" id="KW-0472">Membrane</keyword>
<evidence type="ECO:0000313" key="2">
    <source>
        <dbReference type="EMBL" id="CAG1864602.1"/>
    </source>
</evidence>